<dbReference type="PANTHER" id="PTHR30287">
    <property type="entry name" value="MEMBRANE COMPONENT OF PREDICTED ABC SUPERFAMILY METABOLITE UPTAKE TRANSPORTER"/>
    <property type="match status" value="1"/>
</dbReference>
<sequence length="858" mass="91908">MAALSWTTAARIASRELRASRGKFLFVILSVAIGVAALTGVRGFSTAFRQTLMVRARSILAGDLAARMFQQPSDAQQKQLEGLTANGTKMTPVTEMAAMATAEHSLDPLLVALKAVDPAKYPFYGTVDLQPAMPLRQAIGGENVAVGDDLLIRLKLHVGDRIQLGDATLRIAAVVLSEPDRLSGSFAAGPRILLSLDQLEQTHLMAAGSRAGQRYLFMLPKRDDRAVAKLKTTLEGFLPEAQITDYRETNPAITMALDRATGVLSLVSLVALVLGAVGVAMAMRTHLLERMDSIAIMKSLGARSSHVLRIYLVQTVLLGLIGGAVGVALGVGVQLVLPLLLAKLLGITPELHIAVSAIVAGLVTGLLTTLLFTMPPLLDIRGVRPILILRRNVDDVEEKGTAANIFARIKASFAQVVAGALILLGITLIATTLSDSKVVGRVFTIGLAGVLVVLLIASWGVLALLRRFLKSTRASLKPVVRHGLANLYRPGNPSAALLAAVGLGVMQIASVFFLSQALVKELRLSTRPTLPNVFLIDVAPTEVEGVTALLKSQPGVHGEPEMLPVVASRIIAVDGVKASELKLENFPKRMLQSISLTWVDEMPPGTKVVRGEFWHSGDPHPQVAIGQRMSERLHVQLGSHILFGAPGDPDHPINAEVTAIIKSDGQHAWSRSEFLLPKSALAGLPVVYYGGAHADPERVGELQRALFAKYPTVTVINVAQAMETLRSVLLQVSLVVQFLAGFSIFAGLVILASAIAGTRYRRIREVVVLKTLGATRSRIATIFSIEFATLGLVAGLVGLVFANLTVRVVLSRLDLEYHFLGWVNLLSLVAVMALTVLTGWLASYRVLGQKPLEVLREE</sequence>
<evidence type="ECO:0000313" key="10">
    <source>
        <dbReference type="Proteomes" id="UP000182427"/>
    </source>
</evidence>
<feature type="transmembrane region" description="Helical" evidence="6">
    <location>
        <begin position="351"/>
        <end position="374"/>
    </location>
</feature>
<feature type="domain" description="ABC3 transporter permease C-terminal" evidence="7">
    <location>
        <begin position="266"/>
        <end position="382"/>
    </location>
</feature>
<evidence type="ECO:0000256" key="6">
    <source>
        <dbReference type="SAM" id="Phobius"/>
    </source>
</evidence>
<feature type="domain" description="ABC3 transporter permease C-terminal" evidence="7">
    <location>
        <begin position="738"/>
        <end position="851"/>
    </location>
</feature>
<dbReference type="InterPro" id="IPR025857">
    <property type="entry name" value="MacB_PCD"/>
</dbReference>
<evidence type="ECO:0000259" key="8">
    <source>
        <dbReference type="Pfam" id="PF12704"/>
    </source>
</evidence>
<dbReference type="PANTHER" id="PTHR30287:SF1">
    <property type="entry name" value="INNER MEMBRANE PROTEIN"/>
    <property type="match status" value="1"/>
</dbReference>
<feature type="transmembrane region" description="Helical" evidence="6">
    <location>
        <begin position="413"/>
        <end position="433"/>
    </location>
</feature>
<gene>
    <name evidence="9" type="ORF">SAMN05444167_0927</name>
</gene>
<keyword evidence="4 6" id="KW-1133">Transmembrane helix</keyword>
<dbReference type="GO" id="GO:0005886">
    <property type="term" value="C:plasma membrane"/>
    <property type="evidence" value="ECO:0007669"/>
    <property type="project" value="UniProtKB-SubCell"/>
</dbReference>
<feature type="transmembrane region" description="Helical" evidence="6">
    <location>
        <begin position="495"/>
        <end position="519"/>
    </location>
</feature>
<evidence type="ECO:0000256" key="3">
    <source>
        <dbReference type="ARBA" id="ARBA00022692"/>
    </source>
</evidence>
<evidence type="ECO:0000256" key="1">
    <source>
        <dbReference type="ARBA" id="ARBA00004651"/>
    </source>
</evidence>
<feature type="transmembrane region" description="Helical" evidence="6">
    <location>
        <begin position="308"/>
        <end position="331"/>
    </location>
</feature>
<keyword evidence="2" id="KW-1003">Cell membrane</keyword>
<dbReference type="OrthoDB" id="100558at2"/>
<reference evidence="9 10" key="1">
    <citation type="submission" date="2016-10" db="EMBL/GenBank/DDBJ databases">
        <authorList>
            <person name="de Groot N.N."/>
        </authorList>
    </citation>
    <scope>NUCLEOTIDE SEQUENCE [LARGE SCALE GENOMIC DNA]</scope>
    <source>
        <strain evidence="9 10">GAS232</strain>
    </source>
</reference>
<proteinExistence type="predicted"/>
<name>A0A1G7H699_9BACT</name>
<comment type="subcellular location">
    <subcellularLocation>
        <location evidence="1">Cell membrane</location>
        <topology evidence="1">Multi-pass membrane protein</topology>
    </subcellularLocation>
</comment>
<dbReference type="EMBL" id="LT629690">
    <property type="protein sequence ID" value="SDE95901.1"/>
    <property type="molecule type" value="Genomic_DNA"/>
</dbReference>
<evidence type="ECO:0000256" key="4">
    <source>
        <dbReference type="ARBA" id="ARBA00022989"/>
    </source>
</evidence>
<keyword evidence="10" id="KW-1185">Reference proteome</keyword>
<evidence type="ECO:0000256" key="5">
    <source>
        <dbReference type="ARBA" id="ARBA00023136"/>
    </source>
</evidence>
<protein>
    <submittedName>
        <fullName evidence="9">Putative ABC transport system permease protein</fullName>
    </submittedName>
</protein>
<dbReference type="Pfam" id="PF12704">
    <property type="entry name" value="MacB_PCD"/>
    <property type="match status" value="1"/>
</dbReference>
<dbReference type="Pfam" id="PF02687">
    <property type="entry name" value="FtsX"/>
    <property type="match status" value="2"/>
</dbReference>
<evidence type="ECO:0000313" key="9">
    <source>
        <dbReference type="EMBL" id="SDE95901.1"/>
    </source>
</evidence>
<keyword evidence="5 6" id="KW-0472">Membrane</keyword>
<dbReference type="InterPro" id="IPR038766">
    <property type="entry name" value="Membrane_comp_ABC_pdt"/>
</dbReference>
<dbReference type="InterPro" id="IPR003838">
    <property type="entry name" value="ABC3_permease_C"/>
</dbReference>
<feature type="transmembrane region" description="Helical" evidence="6">
    <location>
        <begin position="822"/>
        <end position="842"/>
    </location>
</feature>
<dbReference type="AlphaFoldDB" id="A0A1G7H699"/>
<feature type="domain" description="MacB-like periplasmic core" evidence="8">
    <location>
        <begin position="26"/>
        <end position="209"/>
    </location>
</feature>
<organism evidence="9 10">
    <name type="scientific">Terriglobus roseus</name>
    <dbReference type="NCBI Taxonomy" id="392734"/>
    <lineage>
        <taxon>Bacteria</taxon>
        <taxon>Pseudomonadati</taxon>
        <taxon>Acidobacteriota</taxon>
        <taxon>Terriglobia</taxon>
        <taxon>Terriglobales</taxon>
        <taxon>Acidobacteriaceae</taxon>
        <taxon>Terriglobus</taxon>
    </lineage>
</organism>
<dbReference type="Proteomes" id="UP000182427">
    <property type="component" value="Chromosome I"/>
</dbReference>
<dbReference type="RefSeq" id="WP_083344128.1">
    <property type="nucleotide sequence ID" value="NZ_LT629690.1"/>
</dbReference>
<accession>A0A1G7H699</accession>
<evidence type="ECO:0000256" key="2">
    <source>
        <dbReference type="ARBA" id="ARBA00022475"/>
    </source>
</evidence>
<evidence type="ECO:0000259" key="7">
    <source>
        <dbReference type="Pfam" id="PF02687"/>
    </source>
</evidence>
<feature type="transmembrane region" description="Helical" evidence="6">
    <location>
        <begin position="263"/>
        <end position="287"/>
    </location>
</feature>
<feature type="transmembrane region" description="Helical" evidence="6">
    <location>
        <begin position="734"/>
        <end position="758"/>
    </location>
</feature>
<feature type="transmembrane region" description="Helical" evidence="6">
    <location>
        <begin position="779"/>
        <end position="802"/>
    </location>
</feature>
<keyword evidence="3 6" id="KW-0812">Transmembrane</keyword>
<feature type="transmembrane region" description="Helical" evidence="6">
    <location>
        <begin position="24"/>
        <end position="44"/>
    </location>
</feature>
<feature type="transmembrane region" description="Helical" evidence="6">
    <location>
        <begin position="445"/>
        <end position="465"/>
    </location>
</feature>